<evidence type="ECO:0000313" key="5">
    <source>
        <dbReference type="Proteomes" id="UP001370490"/>
    </source>
</evidence>
<comment type="pathway">
    <text evidence="1">Protein modification; protein ubiquitination.</text>
</comment>
<dbReference type="Proteomes" id="UP001370490">
    <property type="component" value="Unassembled WGS sequence"/>
</dbReference>
<reference evidence="4 5" key="1">
    <citation type="submission" date="2023-12" db="EMBL/GenBank/DDBJ databases">
        <title>A high-quality genome assembly for Dillenia turbinata (Dilleniales).</title>
        <authorList>
            <person name="Chanderbali A."/>
        </authorList>
    </citation>
    <scope>NUCLEOTIDE SEQUENCE [LARGE SCALE GENOMIC DNA]</scope>
    <source>
        <strain evidence="4">LSX21</strain>
        <tissue evidence="4">Leaf</tissue>
    </source>
</reference>
<keyword evidence="5" id="KW-1185">Reference proteome</keyword>
<dbReference type="SUPFAM" id="SSF54695">
    <property type="entry name" value="POZ domain"/>
    <property type="match status" value="1"/>
</dbReference>
<dbReference type="EMBL" id="JBAMMX010000005">
    <property type="protein sequence ID" value="KAK6939936.1"/>
    <property type="molecule type" value="Genomic_DNA"/>
</dbReference>
<dbReference type="SMART" id="SM00225">
    <property type="entry name" value="BTB"/>
    <property type="match status" value="1"/>
</dbReference>
<gene>
    <name evidence="4" type="ORF">RJ641_029467</name>
</gene>
<dbReference type="PANTHER" id="PTHR24413">
    <property type="entry name" value="SPECKLE-TYPE POZ PROTEIN"/>
    <property type="match status" value="1"/>
</dbReference>
<dbReference type="Pfam" id="PF00651">
    <property type="entry name" value="BTB"/>
    <property type="match status" value="1"/>
</dbReference>
<evidence type="ECO:0000313" key="4">
    <source>
        <dbReference type="EMBL" id="KAK6939936.1"/>
    </source>
</evidence>
<proteinExistence type="predicted"/>
<comment type="caution">
    <text evidence="4">The sequence shown here is derived from an EMBL/GenBank/DDBJ whole genome shotgun (WGS) entry which is preliminary data.</text>
</comment>
<evidence type="ECO:0000256" key="1">
    <source>
        <dbReference type="ARBA" id="ARBA00004906"/>
    </source>
</evidence>
<evidence type="ECO:0000259" key="3">
    <source>
        <dbReference type="PROSITE" id="PS50097"/>
    </source>
</evidence>
<sequence>MPYLPSREGYASRDAGTSKGCYEEASETEELKRENDDLKSKLAFVRLYSSLDPSSSPCFSDADRSPVFRAMFENKMKESWSGTVEIHDVSHDALCAFVNYLYTAEACLDDQMACDLLVMAEEYQVEHLKDYCEKFIVSKLNWDNSISSYAFAHQHNAKHLLDAALSLIFDNMDKLTKHEKYMELREKDTRLSEEQHRIVCSGNAFALQ</sequence>
<dbReference type="CDD" id="cd14733">
    <property type="entry name" value="BACK"/>
    <property type="match status" value="1"/>
</dbReference>
<dbReference type="PROSITE" id="PS50097">
    <property type="entry name" value="BTB"/>
    <property type="match status" value="1"/>
</dbReference>
<dbReference type="InterPro" id="IPR000210">
    <property type="entry name" value="BTB/POZ_dom"/>
</dbReference>
<dbReference type="Gene3D" id="3.30.710.10">
    <property type="entry name" value="Potassium Channel Kv1.1, Chain A"/>
    <property type="match status" value="1"/>
</dbReference>
<dbReference type="Gene3D" id="1.25.40.420">
    <property type="match status" value="1"/>
</dbReference>
<accession>A0AAN8W1D8</accession>
<organism evidence="4 5">
    <name type="scientific">Dillenia turbinata</name>
    <dbReference type="NCBI Taxonomy" id="194707"/>
    <lineage>
        <taxon>Eukaryota</taxon>
        <taxon>Viridiplantae</taxon>
        <taxon>Streptophyta</taxon>
        <taxon>Embryophyta</taxon>
        <taxon>Tracheophyta</taxon>
        <taxon>Spermatophyta</taxon>
        <taxon>Magnoliopsida</taxon>
        <taxon>eudicotyledons</taxon>
        <taxon>Gunneridae</taxon>
        <taxon>Pentapetalae</taxon>
        <taxon>Dilleniales</taxon>
        <taxon>Dilleniaceae</taxon>
        <taxon>Dillenia</taxon>
    </lineage>
</organism>
<protein>
    <submittedName>
        <fullName evidence="4">BTB/POZ domain</fullName>
    </submittedName>
</protein>
<evidence type="ECO:0000256" key="2">
    <source>
        <dbReference type="SAM" id="MobiDB-lite"/>
    </source>
</evidence>
<feature type="region of interest" description="Disordered" evidence="2">
    <location>
        <begin position="1"/>
        <end position="33"/>
    </location>
</feature>
<dbReference type="InterPro" id="IPR011333">
    <property type="entry name" value="SKP1/BTB/POZ_sf"/>
</dbReference>
<name>A0AAN8W1D8_9MAGN</name>
<dbReference type="AlphaFoldDB" id="A0AAN8W1D8"/>
<feature type="domain" description="BTB" evidence="3">
    <location>
        <begin position="62"/>
        <end position="110"/>
    </location>
</feature>